<evidence type="ECO:0000313" key="10">
    <source>
        <dbReference type="EMBL" id="EDS19414.1"/>
    </source>
</evidence>
<evidence type="ECO:0000256" key="1">
    <source>
        <dbReference type="ARBA" id="ARBA00022448"/>
    </source>
</evidence>
<feature type="domain" description="PTS EIIB type-3" evidence="9">
    <location>
        <begin position="10"/>
        <end position="110"/>
    </location>
</feature>
<keyword evidence="3" id="KW-0762">Sugar transport</keyword>
<protein>
    <submittedName>
        <fullName evidence="10">PTS system, Lactose/Cellobiose specific IIB subunit</fullName>
    </submittedName>
</protein>
<evidence type="ECO:0000256" key="5">
    <source>
        <dbReference type="ARBA" id="ARBA00022683"/>
    </source>
</evidence>
<evidence type="ECO:0000256" key="3">
    <source>
        <dbReference type="ARBA" id="ARBA00022597"/>
    </source>
</evidence>
<dbReference type="AlphaFoldDB" id="B0N2Y7"/>
<evidence type="ECO:0000256" key="7">
    <source>
        <dbReference type="PROSITE-ProRule" id="PRU00423"/>
    </source>
</evidence>
<keyword evidence="5" id="KW-0598">Phosphotransferase system</keyword>
<evidence type="ECO:0000313" key="11">
    <source>
        <dbReference type="Proteomes" id="UP000005798"/>
    </source>
</evidence>
<dbReference type="SUPFAM" id="SSF52794">
    <property type="entry name" value="PTS system IIB component-like"/>
    <property type="match status" value="1"/>
</dbReference>
<evidence type="ECO:0000256" key="6">
    <source>
        <dbReference type="ARBA" id="ARBA00022777"/>
    </source>
</evidence>
<feature type="chain" id="PRO_5039109007" evidence="8">
    <location>
        <begin position="30"/>
        <end position="110"/>
    </location>
</feature>
<evidence type="ECO:0000256" key="2">
    <source>
        <dbReference type="ARBA" id="ARBA00022553"/>
    </source>
</evidence>
<dbReference type="GO" id="GO:0009401">
    <property type="term" value="P:phosphoenolpyruvate-dependent sugar phosphotransferase system"/>
    <property type="evidence" value="ECO:0007669"/>
    <property type="project" value="UniProtKB-KW"/>
</dbReference>
<name>B0N2Y7_9FIRM</name>
<evidence type="ECO:0000259" key="9">
    <source>
        <dbReference type="PROSITE" id="PS51100"/>
    </source>
</evidence>
<evidence type="ECO:0000256" key="4">
    <source>
        <dbReference type="ARBA" id="ARBA00022679"/>
    </source>
</evidence>
<feature type="signal peptide" evidence="8">
    <location>
        <begin position="1"/>
        <end position="29"/>
    </location>
</feature>
<dbReference type="PANTHER" id="PTHR34581:SF2">
    <property type="entry name" value="PTS SYSTEM N,N'-DIACETYLCHITOBIOSE-SPECIFIC EIIB COMPONENT"/>
    <property type="match status" value="1"/>
</dbReference>
<dbReference type="PANTHER" id="PTHR34581">
    <property type="entry name" value="PTS SYSTEM N,N'-DIACETYLCHITOBIOSE-SPECIFIC EIIB COMPONENT"/>
    <property type="match status" value="1"/>
</dbReference>
<keyword evidence="11" id="KW-1185">Reference proteome</keyword>
<comment type="caution">
    <text evidence="10">The sequence shown here is derived from an EMBL/GenBank/DDBJ whole genome shotgun (WGS) entry which is preliminary data.</text>
</comment>
<dbReference type="PROSITE" id="PS51100">
    <property type="entry name" value="PTS_EIIB_TYPE_3"/>
    <property type="match status" value="1"/>
</dbReference>
<keyword evidence="8" id="KW-0732">Signal</keyword>
<keyword evidence="6" id="KW-0418">Kinase</keyword>
<keyword evidence="1" id="KW-0813">Transport</keyword>
<dbReference type="InterPro" id="IPR051819">
    <property type="entry name" value="PTS_sugar-specific_EIIB"/>
</dbReference>
<dbReference type="CDD" id="cd05564">
    <property type="entry name" value="PTS_IIB_chitobiose_lichenan"/>
    <property type="match status" value="1"/>
</dbReference>
<dbReference type="Pfam" id="PF02302">
    <property type="entry name" value="PTS_IIB"/>
    <property type="match status" value="1"/>
</dbReference>
<accession>B0N2Y7</accession>
<reference evidence="10" key="1">
    <citation type="submission" date="2007-11" db="EMBL/GenBank/DDBJ databases">
        <authorList>
            <person name="Fulton L."/>
            <person name="Clifton S."/>
            <person name="Fulton B."/>
            <person name="Xu J."/>
            <person name="Minx P."/>
            <person name="Pepin K.H."/>
            <person name="Johnson M."/>
            <person name="Thiruvilangam P."/>
            <person name="Bhonagiri V."/>
            <person name="Nash W.E."/>
            <person name="Mardis E.R."/>
            <person name="Wilson R.K."/>
        </authorList>
    </citation>
    <scope>NUCLEOTIDE SEQUENCE [LARGE SCALE GENOMIC DNA]</scope>
    <source>
        <strain evidence="10">DSM 1402</strain>
    </source>
</reference>
<organism evidence="10 11">
    <name type="scientific">Thomasclavelia ramosa DSM 1402</name>
    <dbReference type="NCBI Taxonomy" id="445974"/>
    <lineage>
        <taxon>Bacteria</taxon>
        <taxon>Bacillati</taxon>
        <taxon>Bacillota</taxon>
        <taxon>Erysipelotrichia</taxon>
        <taxon>Erysipelotrichales</taxon>
        <taxon>Coprobacillaceae</taxon>
        <taxon>Thomasclavelia</taxon>
    </lineage>
</organism>
<dbReference type="InterPro" id="IPR036095">
    <property type="entry name" value="PTS_EIIB-like_sf"/>
</dbReference>
<dbReference type="EMBL" id="ABFX02000004">
    <property type="protein sequence ID" value="EDS19414.1"/>
    <property type="molecule type" value="Genomic_DNA"/>
</dbReference>
<gene>
    <name evidence="10" type="ORF">CLORAM_01413</name>
</gene>
<feature type="modified residue" description="Phosphocysteine; by EIIA" evidence="7">
    <location>
        <position position="17"/>
    </location>
</feature>
<reference evidence="10" key="2">
    <citation type="submission" date="2014-06" db="EMBL/GenBank/DDBJ databases">
        <title>Draft genome sequence of Clostridium ramosum(DSM 1402).</title>
        <authorList>
            <person name="Sudarsanam P."/>
            <person name="Ley R."/>
            <person name="Guruge J."/>
            <person name="Turnbaugh P.J."/>
            <person name="Mahowald M."/>
            <person name="Liep D."/>
            <person name="Gordon J."/>
        </authorList>
    </citation>
    <scope>NUCLEOTIDE SEQUENCE</scope>
    <source>
        <strain evidence="10">DSM 1402</strain>
    </source>
</reference>
<keyword evidence="4" id="KW-0808">Transferase</keyword>
<keyword evidence="2" id="KW-0597">Phosphoprotein</keyword>
<dbReference type="InterPro" id="IPR003501">
    <property type="entry name" value="PTS_EIIB_2/3"/>
</dbReference>
<evidence type="ECO:0000256" key="8">
    <source>
        <dbReference type="SAM" id="SignalP"/>
    </source>
</evidence>
<proteinExistence type="predicted"/>
<dbReference type="Gene3D" id="3.40.50.2300">
    <property type="match status" value="1"/>
</dbReference>
<dbReference type="GO" id="GO:0016301">
    <property type="term" value="F:kinase activity"/>
    <property type="evidence" value="ECO:0007669"/>
    <property type="project" value="UniProtKB-KW"/>
</dbReference>
<dbReference type="InterPro" id="IPR013012">
    <property type="entry name" value="PTS_EIIB_3"/>
</dbReference>
<sequence length="110" mass="11813">MINVYGGIFMYKILLCCASGLTTSMLVNAMKKDAKEKNIDVMIWAVAESAIDLSWADADCILVAPQNAGDLEKVKGIVNSSIPVASIDGVNFSKMDGQAVLEQAIEMINK</sequence>
<dbReference type="eggNOG" id="COG1440">
    <property type="taxonomic scope" value="Bacteria"/>
</dbReference>
<dbReference type="Proteomes" id="UP000005798">
    <property type="component" value="Unassembled WGS sequence"/>
</dbReference>
<dbReference type="HOGENOM" id="CLU_147323_2_1_9"/>
<dbReference type="GO" id="GO:0008982">
    <property type="term" value="F:protein-N(PI)-phosphohistidine-sugar phosphotransferase activity"/>
    <property type="evidence" value="ECO:0007669"/>
    <property type="project" value="InterPro"/>
</dbReference>